<evidence type="ECO:0000256" key="2">
    <source>
        <dbReference type="ARBA" id="ARBA00009883"/>
    </source>
</evidence>
<comment type="function">
    <text evidence="6">Endogenous activator of intestinal guanylate cyclase. It stimulates this enzyme through the same receptor binding region as the heat-stable enterotoxins. May be a potent physiological regulator of intestinal fluid and electrolyte transport. May be an autocrine/paracrine regulator of intestinal salt and water transport.</text>
</comment>
<comment type="subcellular location">
    <subcellularLocation>
        <location evidence="1">Secreted</location>
    </subcellularLocation>
</comment>
<dbReference type="Pfam" id="PF02058">
    <property type="entry name" value="Guanylin"/>
    <property type="match status" value="1"/>
</dbReference>
<evidence type="ECO:0000256" key="8">
    <source>
        <dbReference type="SAM" id="SignalP"/>
    </source>
</evidence>
<dbReference type="GeneTree" id="ENSGT01010000222588"/>
<keyword evidence="5" id="KW-1015">Disulfide bond</keyword>
<dbReference type="Proteomes" id="UP000694383">
    <property type="component" value="Unplaced"/>
</dbReference>
<sequence length="109" mass="11678">MRGVCVAPVLLLLSVCRGALGVHIQVEDQVFPLEAVMQLKELLDLSAFHSGLANAKAASVCDHPLLPQVFHPACQEKGADILFTKLMNIMVSSDPCEICANPSCFGCLK</sequence>
<evidence type="ECO:0000313" key="9">
    <source>
        <dbReference type="Ensembl" id="ENSOSIP00000029848.1"/>
    </source>
</evidence>
<feature type="signal peptide" evidence="8">
    <location>
        <begin position="1"/>
        <end position="21"/>
    </location>
</feature>
<keyword evidence="3" id="KW-0964">Secreted</keyword>
<protein>
    <recommendedName>
        <fullName evidence="7">Guanylate cyclase activator 2B</fullName>
    </recommendedName>
</protein>
<dbReference type="InterPro" id="IPR000879">
    <property type="entry name" value="Guanylin"/>
</dbReference>
<keyword evidence="10" id="KW-1185">Reference proteome</keyword>
<evidence type="ECO:0000256" key="7">
    <source>
        <dbReference type="ARBA" id="ARBA00041176"/>
    </source>
</evidence>
<accession>A0A8C7YJU8</accession>
<dbReference type="InterPro" id="IPR036382">
    <property type="entry name" value="Guanylin_sf"/>
</dbReference>
<organism evidence="9 10">
    <name type="scientific">Oryzias sinensis</name>
    <name type="common">Chinese medaka</name>
    <dbReference type="NCBI Taxonomy" id="183150"/>
    <lineage>
        <taxon>Eukaryota</taxon>
        <taxon>Metazoa</taxon>
        <taxon>Chordata</taxon>
        <taxon>Craniata</taxon>
        <taxon>Vertebrata</taxon>
        <taxon>Euteleostomi</taxon>
        <taxon>Actinopterygii</taxon>
        <taxon>Neopterygii</taxon>
        <taxon>Teleostei</taxon>
        <taxon>Neoteleostei</taxon>
        <taxon>Acanthomorphata</taxon>
        <taxon>Ovalentaria</taxon>
        <taxon>Atherinomorphae</taxon>
        <taxon>Beloniformes</taxon>
        <taxon>Adrianichthyidae</taxon>
        <taxon>Oryziinae</taxon>
        <taxon>Oryzias</taxon>
    </lineage>
</organism>
<dbReference type="PANTHER" id="PTHR11318">
    <property type="entry name" value="GUANYLIN FAMILY MEMBER"/>
    <property type="match status" value="1"/>
</dbReference>
<dbReference type="GO" id="GO:0005576">
    <property type="term" value="C:extracellular region"/>
    <property type="evidence" value="ECO:0007669"/>
    <property type="project" value="UniProtKB-SubCell"/>
</dbReference>
<dbReference type="SUPFAM" id="SSF89890">
    <property type="entry name" value="Proguanylin"/>
    <property type="match status" value="1"/>
</dbReference>
<keyword evidence="4 8" id="KW-0732">Signal</keyword>
<evidence type="ECO:0000256" key="3">
    <source>
        <dbReference type="ARBA" id="ARBA00022525"/>
    </source>
</evidence>
<dbReference type="Gene3D" id="3.90.1450.10">
    <property type="entry name" value="Guanylin"/>
    <property type="match status" value="1"/>
</dbReference>
<dbReference type="GO" id="GO:0030250">
    <property type="term" value="F:guanylate cyclase activator activity"/>
    <property type="evidence" value="ECO:0007669"/>
    <property type="project" value="InterPro"/>
</dbReference>
<evidence type="ECO:0000256" key="1">
    <source>
        <dbReference type="ARBA" id="ARBA00004613"/>
    </source>
</evidence>
<proteinExistence type="inferred from homology"/>
<reference evidence="9" key="1">
    <citation type="submission" date="2025-08" db="UniProtKB">
        <authorList>
            <consortium name="Ensembl"/>
        </authorList>
    </citation>
    <scope>IDENTIFICATION</scope>
</reference>
<evidence type="ECO:0000256" key="5">
    <source>
        <dbReference type="ARBA" id="ARBA00023157"/>
    </source>
</evidence>
<feature type="chain" id="PRO_5034958899" description="Guanylate cyclase activator 2B" evidence="8">
    <location>
        <begin position="22"/>
        <end position="109"/>
    </location>
</feature>
<dbReference type="PANTHER" id="PTHR11318:SF4">
    <property type="entry name" value="GUANYLATE CYCLASE ACTIVATOR 2B"/>
    <property type="match status" value="1"/>
</dbReference>
<comment type="similarity">
    <text evidence="2">Belongs to the guanylin family.</text>
</comment>
<dbReference type="Ensembl" id="ENSOSIT00000031457.1">
    <property type="protein sequence ID" value="ENSOSIP00000029848.1"/>
    <property type="gene ID" value="ENSOSIG00000015426.1"/>
</dbReference>
<dbReference type="PRINTS" id="PR00774">
    <property type="entry name" value="GUANYLIN"/>
</dbReference>
<name>A0A8C7YJU8_9TELE</name>
<dbReference type="AlphaFoldDB" id="A0A8C7YJU8"/>
<evidence type="ECO:0000256" key="4">
    <source>
        <dbReference type="ARBA" id="ARBA00022729"/>
    </source>
</evidence>
<evidence type="ECO:0000313" key="10">
    <source>
        <dbReference type="Proteomes" id="UP000694383"/>
    </source>
</evidence>
<evidence type="ECO:0000256" key="6">
    <source>
        <dbReference type="ARBA" id="ARBA00037765"/>
    </source>
</evidence>
<reference evidence="9" key="2">
    <citation type="submission" date="2025-09" db="UniProtKB">
        <authorList>
            <consortium name="Ensembl"/>
        </authorList>
    </citation>
    <scope>IDENTIFICATION</scope>
</reference>